<protein>
    <recommendedName>
        <fullName evidence="8">NarG-like domain-containing protein</fullName>
    </recommendedName>
</protein>
<evidence type="ECO:0000256" key="4">
    <source>
        <dbReference type="ARBA" id="ARBA00022989"/>
    </source>
</evidence>
<evidence type="ECO:0000313" key="9">
    <source>
        <dbReference type="EMBL" id="RDU35559.1"/>
    </source>
</evidence>
<feature type="transmembrane region" description="Helical" evidence="7">
    <location>
        <begin position="6"/>
        <end position="28"/>
    </location>
</feature>
<reference evidence="9 10" key="1">
    <citation type="submission" date="2018-07" db="EMBL/GenBank/DDBJ databases">
        <title>Bacillus sp. YLB-04 draft genome sequence.</title>
        <authorList>
            <person name="Yu L."/>
            <person name="Tang X."/>
        </authorList>
    </citation>
    <scope>NUCLEOTIDE SEQUENCE [LARGE SCALE GENOMIC DNA]</scope>
    <source>
        <strain evidence="9 10">YLB-04</strain>
    </source>
</reference>
<proteinExistence type="predicted"/>
<dbReference type="AlphaFoldDB" id="A0A3D8GMU8"/>
<dbReference type="GO" id="GO:0005886">
    <property type="term" value="C:plasma membrane"/>
    <property type="evidence" value="ECO:0007669"/>
    <property type="project" value="UniProtKB-SubCell"/>
</dbReference>
<sequence>MELLHWLVWLVYPYTVAAVLGMGIVWKYDTPEYFGEMQRKSGLILNKTVKVLWLLTTVTGIGLIAFYRATDEFATMFGWLIGFLHFSPDMELLKHASLLLRIHLILLFTFLLFFSFTKYVSIVFKPIHLLQALSSGKGRRGNPARFPRV</sequence>
<evidence type="ECO:0000256" key="3">
    <source>
        <dbReference type="ARBA" id="ARBA00022692"/>
    </source>
</evidence>
<comment type="subcellular location">
    <subcellularLocation>
        <location evidence="1">Cell membrane</location>
        <topology evidence="1">Multi-pass membrane protein</topology>
    </subcellularLocation>
</comment>
<dbReference type="Pfam" id="PF02665">
    <property type="entry name" value="Nitrate_red_gam"/>
    <property type="match status" value="1"/>
</dbReference>
<accession>A0A3D8GMU8</accession>
<evidence type="ECO:0000256" key="2">
    <source>
        <dbReference type="ARBA" id="ARBA00022475"/>
    </source>
</evidence>
<keyword evidence="5" id="KW-0560">Oxidoreductase</keyword>
<evidence type="ECO:0000256" key="6">
    <source>
        <dbReference type="ARBA" id="ARBA00023136"/>
    </source>
</evidence>
<evidence type="ECO:0000256" key="5">
    <source>
        <dbReference type="ARBA" id="ARBA00023002"/>
    </source>
</evidence>
<feature type="domain" description="NarG-like" evidence="8">
    <location>
        <begin position="46"/>
        <end position="130"/>
    </location>
</feature>
<dbReference type="OrthoDB" id="2876713at2"/>
<gene>
    <name evidence="9" type="ORF">DRW41_17645</name>
</gene>
<keyword evidence="2" id="KW-1003">Cell membrane</keyword>
<keyword evidence="3 7" id="KW-0812">Transmembrane</keyword>
<dbReference type="Proteomes" id="UP000257144">
    <property type="component" value="Unassembled WGS sequence"/>
</dbReference>
<feature type="transmembrane region" description="Helical" evidence="7">
    <location>
        <begin position="104"/>
        <end position="124"/>
    </location>
</feature>
<dbReference type="InterPro" id="IPR036197">
    <property type="entry name" value="NarG-like_sf"/>
</dbReference>
<dbReference type="GO" id="GO:0016491">
    <property type="term" value="F:oxidoreductase activity"/>
    <property type="evidence" value="ECO:0007669"/>
    <property type="project" value="UniProtKB-KW"/>
</dbReference>
<organism evidence="9 10">
    <name type="scientific">Neobacillus piezotolerans</name>
    <dbReference type="NCBI Taxonomy" id="2259171"/>
    <lineage>
        <taxon>Bacteria</taxon>
        <taxon>Bacillati</taxon>
        <taxon>Bacillota</taxon>
        <taxon>Bacilli</taxon>
        <taxon>Bacillales</taxon>
        <taxon>Bacillaceae</taxon>
        <taxon>Neobacillus</taxon>
    </lineage>
</organism>
<dbReference type="Gene3D" id="1.20.950.20">
    <property type="entry name" value="Transmembrane di-heme cytochromes, Chain C"/>
    <property type="match status" value="1"/>
</dbReference>
<dbReference type="InterPro" id="IPR023234">
    <property type="entry name" value="NarG-like_domain"/>
</dbReference>
<dbReference type="SUPFAM" id="SSF103501">
    <property type="entry name" value="Respiratory nitrate reductase 1 gamma chain"/>
    <property type="match status" value="1"/>
</dbReference>
<keyword evidence="4 7" id="KW-1133">Transmembrane helix</keyword>
<keyword evidence="6 7" id="KW-0472">Membrane</keyword>
<name>A0A3D8GMU8_9BACI</name>
<evidence type="ECO:0000313" key="10">
    <source>
        <dbReference type="Proteomes" id="UP000257144"/>
    </source>
</evidence>
<evidence type="ECO:0000256" key="1">
    <source>
        <dbReference type="ARBA" id="ARBA00004651"/>
    </source>
</evidence>
<evidence type="ECO:0000256" key="7">
    <source>
        <dbReference type="SAM" id="Phobius"/>
    </source>
</evidence>
<comment type="caution">
    <text evidence="9">The sequence shown here is derived from an EMBL/GenBank/DDBJ whole genome shotgun (WGS) entry which is preliminary data.</text>
</comment>
<evidence type="ECO:0000259" key="8">
    <source>
        <dbReference type="Pfam" id="PF02665"/>
    </source>
</evidence>
<feature type="transmembrane region" description="Helical" evidence="7">
    <location>
        <begin position="49"/>
        <end position="67"/>
    </location>
</feature>
<dbReference type="EMBL" id="QNQT01000009">
    <property type="protein sequence ID" value="RDU35559.1"/>
    <property type="molecule type" value="Genomic_DNA"/>
</dbReference>
<keyword evidence="10" id="KW-1185">Reference proteome</keyword>